<dbReference type="OrthoDB" id="10255964at2759"/>
<evidence type="ECO:0000259" key="2">
    <source>
        <dbReference type="PROSITE" id="PS50179"/>
    </source>
</evidence>
<protein>
    <recommendedName>
        <fullName evidence="2">VHS domain-containing protein</fullName>
    </recommendedName>
</protein>
<dbReference type="GO" id="GO:0043130">
    <property type="term" value="F:ubiquitin binding"/>
    <property type="evidence" value="ECO:0007669"/>
    <property type="project" value="InterPro"/>
</dbReference>
<dbReference type="HOGENOM" id="CLU_010003_0_0_1"/>
<reference evidence="3 4" key="1">
    <citation type="submission" date="2014-04" db="EMBL/GenBank/DDBJ databases">
        <authorList>
            <consortium name="DOE Joint Genome Institute"/>
            <person name="Kuo A."/>
            <person name="Tarkka M."/>
            <person name="Buscot F."/>
            <person name="Kohler A."/>
            <person name="Nagy L.G."/>
            <person name="Floudas D."/>
            <person name="Copeland A."/>
            <person name="Barry K.W."/>
            <person name="Cichocki N."/>
            <person name="Veneault-Fourrey C."/>
            <person name="LaButti K."/>
            <person name="Lindquist E.A."/>
            <person name="Lipzen A."/>
            <person name="Lundell T."/>
            <person name="Morin E."/>
            <person name="Murat C."/>
            <person name="Sun H."/>
            <person name="Tunlid A."/>
            <person name="Henrissat B."/>
            <person name="Grigoriev I.V."/>
            <person name="Hibbett D.S."/>
            <person name="Martin F."/>
            <person name="Nordberg H.P."/>
            <person name="Cantor M.N."/>
            <person name="Hua S.X."/>
        </authorList>
    </citation>
    <scope>NUCLEOTIDE SEQUENCE [LARGE SCALE GENOMIC DNA]</scope>
    <source>
        <strain evidence="3 4">F 1598</strain>
    </source>
</reference>
<feature type="compositionally biased region" description="Basic and acidic residues" evidence="1">
    <location>
        <begin position="148"/>
        <end position="159"/>
    </location>
</feature>
<feature type="region of interest" description="Disordered" evidence="1">
    <location>
        <begin position="198"/>
        <end position="246"/>
    </location>
</feature>
<feature type="compositionally biased region" description="Pro residues" evidence="1">
    <location>
        <begin position="702"/>
        <end position="711"/>
    </location>
</feature>
<dbReference type="SUPFAM" id="SSF89009">
    <property type="entry name" value="GAT-like domain"/>
    <property type="match status" value="1"/>
</dbReference>
<proteinExistence type="predicted"/>
<dbReference type="GO" id="GO:0007034">
    <property type="term" value="P:vacuolar transport"/>
    <property type="evidence" value="ECO:0007669"/>
    <property type="project" value="UniProtKB-ARBA"/>
</dbReference>
<feature type="compositionally biased region" description="Basic and acidic residues" evidence="1">
    <location>
        <begin position="62"/>
        <end position="94"/>
    </location>
</feature>
<name>A0A0C3EY08_PILCF</name>
<dbReference type="Proteomes" id="UP000054166">
    <property type="component" value="Unassembled WGS sequence"/>
</dbReference>
<dbReference type="InterPro" id="IPR008942">
    <property type="entry name" value="ENTH_VHS"/>
</dbReference>
<dbReference type="InterPro" id="IPR045007">
    <property type="entry name" value="LSB5"/>
</dbReference>
<feature type="compositionally biased region" description="Basic and acidic residues" evidence="1">
    <location>
        <begin position="561"/>
        <end position="571"/>
    </location>
</feature>
<feature type="compositionally biased region" description="Pro residues" evidence="1">
    <location>
        <begin position="167"/>
        <end position="177"/>
    </location>
</feature>
<feature type="compositionally biased region" description="Polar residues" evidence="1">
    <location>
        <begin position="132"/>
        <end position="145"/>
    </location>
</feature>
<feature type="compositionally biased region" description="Basic and acidic residues" evidence="1">
    <location>
        <begin position="738"/>
        <end position="755"/>
    </location>
</feature>
<feature type="region of interest" description="Disordered" evidence="1">
    <location>
        <begin position="626"/>
        <end position="658"/>
    </location>
</feature>
<feature type="domain" description="VHS" evidence="2">
    <location>
        <begin position="255"/>
        <end position="353"/>
    </location>
</feature>
<dbReference type="GO" id="GO:0051666">
    <property type="term" value="P:actin cortical patch localization"/>
    <property type="evidence" value="ECO:0007669"/>
    <property type="project" value="TreeGrafter"/>
</dbReference>
<feature type="region of interest" description="Disordered" evidence="1">
    <location>
        <begin position="22"/>
        <end position="183"/>
    </location>
</feature>
<feature type="region of interest" description="Disordered" evidence="1">
    <location>
        <begin position="695"/>
        <end position="755"/>
    </location>
</feature>
<dbReference type="PROSITE" id="PS50179">
    <property type="entry name" value="VHS"/>
    <property type="match status" value="1"/>
</dbReference>
<dbReference type="SMART" id="SM00288">
    <property type="entry name" value="VHS"/>
    <property type="match status" value="1"/>
</dbReference>
<dbReference type="CDD" id="cd16980">
    <property type="entry name" value="VHS_Lsb5"/>
    <property type="match status" value="1"/>
</dbReference>
<dbReference type="GO" id="GO:0007015">
    <property type="term" value="P:actin filament organization"/>
    <property type="evidence" value="ECO:0007669"/>
    <property type="project" value="InterPro"/>
</dbReference>
<dbReference type="PANTHER" id="PTHR47789">
    <property type="entry name" value="LAS SEVENTEEN-BINDING PROTEIN 5"/>
    <property type="match status" value="1"/>
</dbReference>
<feature type="compositionally biased region" description="Polar residues" evidence="1">
    <location>
        <begin position="545"/>
        <end position="560"/>
    </location>
</feature>
<feature type="compositionally biased region" description="Basic and acidic residues" evidence="1">
    <location>
        <begin position="210"/>
        <end position="245"/>
    </location>
</feature>
<dbReference type="PANTHER" id="PTHR47789:SF2">
    <property type="entry name" value="VHS DOMAIN-CONTAINING PROTEIN"/>
    <property type="match status" value="1"/>
</dbReference>
<gene>
    <name evidence="3" type="ORF">PILCRDRAFT_12044</name>
</gene>
<feature type="region of interest" description="Disordered" evidence="1">
    <location>
        <begin position="423"/>
        <end position="461"/>
    </location>
</feature>
<feature type="region of interest" description="Disordered" evidence="1">
    <location>
        <begin position="545"/>
        <end position="572"/>
    </location>
</feature>
<keyword evidence="4" id="KW-1185">Reference proteome</keyword>
<dbReference type="GO" id="GO:0030479">
    <property type="term" value="C:actin cortical patch"/>
    <property type="evidence" value="ECO:0007669"/>
    <property type="project" value="TreeGrafter"/>
</dbReference>
<dbReference type="InterPro" id="IPR002014">
    <property type="entry name" value="VHS_dom"/>
</dbReference>
<evidence type="ECO:0000313" key="3">
    <source>
        <dbReference type="EMBL" id="KIM77405.1"/>
    </source>
</evidence>
<dbReference type="InParanoid" id="A0A0C3EY08"/>
<dbReference type="CDD" id="cd21383">
    <property type="entry name" value="GAT_GGA_Tom1-like"/>
    <property type="match status" value="1"/>
</dbReference>
<evidence type="ECO:0000313" key="4">
    <source>
        <dbReference type="Proteomes" id="UP000054166"/>
    </source>
</evidence>
<reference evidence="4" key="2">
    <citation type="submission" date="2015-01" db="EMBL/GenBank/DDBJ databases">
        <title>Evolutionary Origins and Diversification of the Mycorrhizal Mutualists.</title>
        <authorList>
            <consortium name="DOE Joint Genome Institute"/>
            <consortium name="Mycorrhizal Genomics Consortium"/>
            <person name="Kohler A."/>
            <person name="Kuo A."/>
            <person name="Nagy L.G."/>
            <person name="Floudas D."/>
            <person name="Copeland A."/>
            <person name="Barry K.W."/>
            <person name="Cichocki N."/>
            <person name="Veneault-Fourrey C."/>
            <person name="LaButti K."/>
            <person name="Lindquist E.A."/>
            <person name="Lipzen A."/>
            <person name="Lundell T."/>
            <person name="Morin E."/>
            <person name="Murat C."/>
            <person name="Riley R."/>
            <person name="Ohm R."/>
            <person name="Sun H."/>
            <person name="Tunlid A."/>
            <person name="Henrissat B."/>
            <person name="Grigoriev I.V."/>
            <person name="Hibbett D.S."/>
            <person name="Martin F."/>
        </authorList>
    </citation>
    <scope>NUCLEOTIDE SEQUENCE [LARGE SCALE GENOMIC DNA]</scope>
    <source>
        <strain evidence="4">F 1598</strain>
    </source>
</reference>
<feature type="compositionally biased region" description="Low complexity" evidence="1">
    <location>
        <begin position="637"/>
        <end position="657"/>
    </location>
</feature>
<dbReference type="AlphaFoldDB" id="A0A0C3EY08"/>
<dbReference type="SUPFAM" id="SSF48464">
    <property type="entry name" value="ENTH/VHS domain"/>
    <property type="match status" value="1"/>
</dbReference>
<dbReference type="EMBL" id="KN833025">
    <property type="protein sequence ID" value="KIM77405.1"/>
    <property type="molecule type" value="Genomic_DNA"/>
</dbReference>
<sequence>MKRIFGRDKPKMTRVTNVREIPIGAGPAAVLEENPQYPHIYNQHRTVREAVPVSQQRSMRRSSTDDHREPAAAQKDDENHNSKQQQYRERERDPLQSPRPPALTDSRSSSLASLPPGASPPIASPQGPRSGSPFNNSTAANTQVRNAAPRERERDGDKLRKTKQPPLTTPVAPPPHNPAAALSILKSLDPFAVLDVPAERESKSHKHDHAHPSDETLGEERKEKKSFWGAKDREKEKGKERKDEEGQAELTRMIGYLTATASEDWSLVLEVCDRASASEANAREAVKALRREFKYAEPSAQLSAARLWAIMLRNSSEIFMQQIMSRKFLDTLEEVLTSSRTSPVVRERLMDVLAAVAYASQNSESLFLNYSLALGFVGIKADGCGVTVENKDLRIEKEGFRGLWRRLKPADKPDEGVPFDIDDAMFNPPMPRPTSEYSQPYQFPQSSSPPRDDSPLNAPSRKRSFRINRIIPLEEDMRRLFQECKLGNGNAQLLSESLTFAKPEDLQKEIIREFYAKCRASQELIYAQIPWAYAGAERSRLAQVPLQNPRTPNGSYPNPQSKDEESPHETTVEEELLAALLGSNEALLSALSLYDDLERVAVEREAEEISRRDVRMDRRQLQYQEEYGGQLEPPPSHVGGSSSRSPSPSPTGSPALSFQQPAFIPSITHPLPRIPGSLLPGNLINASSPHLSPYSAQNVGLVPPPPAPHGPRSPAQNMASRTPSPERFAPAPAPLSSPDHHSRTDSSASSKEHHAMHNGLDKLQIMERNAAIDDDDECVTPIKPSAKALGKRRVIEVEEADRPFDTDDIFYDNRDDSYPVENRLDSDSDEFNTGRWQHTTRYVYDAAAERTQQRIRRGRVSTLVDGVH</sequence>
<dbReference type="Gene3D" id="1.25.40.90">
    <property type="match status" value="1"/>
</dbReference>
<evidence type="ECO:0000256" key="1">
    <source>
        <dbReference type="SAM" id="MobiDB-lite"/>
    </source>
</evidence>
<dbReference type="STRING" id="765440.A0A0C3EY08"/>
<dbReference type="Pfam" id="PF00790">
    <property type="entry name" value="VHS"/>
    <property type="match status" value="1"/>
</dbReference>
<dbReference type="GO" id="GO:0035091">
    <property type="term" value="F:phosphatidylinositol binding"/>
    <property type="evidence" value="ECO:0007669"/>
    <property type="project" value="InterPro"/>
</dbReference>
<dbReference type="GO" id="GO:0006897">
    <property type="term" value="P:endocytosis"/>
    <property type="evidence" value="ECO:0007669"/>
    <property type="project" value="InterPro"/>
</dbReference>
<feature type="compositionally biased region" description="Low complexity" evidence="1">
    <location>
        <begin position="437"/>
        <end position="449"/>
    </location>
</feature>
<accession>A0A0C3EY08</accession>
<organism evidence="3 4">
    <name type="scientific">Piloderma croceum (strain F 1598)</name>
    <dbReference type="NCBI Taxonomy" id="765440"/>
    <lineage>
        <taxon>Eukaryota</taxon>
        <taxon>Fungi</taxon>
        <taxon>Dikarya</taxon>
        <taxon>Basidiomycota</taxon>
        <taxon>Agaricomycotina</taxon>
        <taxon>Agaricomycetes</taxon>
        <taxon>Agaricomycetidae</taxon>
        <taxon>Atheliales</taxon>
        <taxon>Atheliaceae</taxon>
        <taxon>Piloderma</taxon>
    </lineage>
</organism>